<evidence type="ECO:0000256" key="2">
    <source>
        <dbReference type="SAM" id="Phobius"/>
    </source>
</evidence>
<gene>
    <name evidence="3" type="ORF">IX84_28110</name>
</gene>
<feature type="transmembrane region" description="Helical" evidence="2">
    <location>
        <begin position="35"/>
        <end position="55"/>
    </location>
</feature>
<dbReference type="Proteomes" id="UP000029736">
    <property type="component" value="Unassembled WGS sequence"/>
</dbReference>
<proteinExistence type="predicted"/>
<dbReference type="AlphaFoldDB" id="A0A098RZR1"/>
<feature type="coiled-coil region" evidence="1">
    <location>
        <begin position="118"/>
        <end position="145"/>
    </location>
</feature>
<dbReference type="STRING" id="1524460.IX84_28110"/>
<protein>
    <submittedName>
        <fullName evidence="3">Uncharacterized protein</fullName>
    </submittedName>
</protein>
<comment type="caution">
    <text evidence="3">The sequence shown here is derived from an EMBL/GenBank/DDBJ whole genome shotgun (WGS) entry which is preliminary data.</text>
</comment>
<keyword evidence="2" id="KW-1133">Transmembrane helix</keyword>
<dbReference type="OrthoDB" id="978251at2"/>
<organism evidence="3 4">
    <name type="scientific">Phaeodactylibacter xiamenensis</name>
    <dbReference type="NCBI Taxonomy" id="1524460"/>
    <lineage>
        <taxon>Bacteria</taxon>
        <taxon>Pseudomonadati</taxon>
        <taxon>Bacteroidota</taxon>
        <taxon>Saprospiria</taxon>
        <taxon>Saprospirales</taxon>
        <taxon>Haliscomenobacteraceae</taxon>
        <taxon>Phaeodactylibacter</taxon>
    </lineage>
</organism>
<keyword evidence="1" id="KW-0175">Coiled coil</keyword>
<sequence length="251" mass="28003">MKEALFWIFIIIFSLTAIITLLGITGVIKTIKENYLNALFTALILEVVAAVVLLFQNTDFLTGPVADGPCLEEVITRSGLTAQAGQAADASDFLVEQLKRLSVLDAATGDQALLAAQLQERDSLLKAANTEIEALEAELKQLGQQFYTKITKLRNYISQYGGFINLAWRAEEKASVYRLLIEIFGDMGLIQDENTLYIGEDRAQINFAAVRSIYKEYKVSLQQAVDSDTKVYVGEYDTILFIRTYLNQTAY</sequence>
<dbReference type="RefSeq" id="WP_044228495.1">
    <property type="nucleotide sequence ID" value="NZ_JBKAGJ010000004.1"/>
</dbReference>
<feature type="transmembrane region" description="Helical" evidence="2">
    <location>
        <begin position="6"/>
        <end position="28"/>
    </location>
</feature>
<reference evidence="3 4" key="1">
    <citation type="journal article" date="2014" name="Int. J. Syst. Evol. Microbiol.">
        <title>Phaeodactylibacter xiamenensis gen. nov., sp. nov., a member of the family Saprospiraceae isolated from the marine alga Phaeodactylum tricornutum.</title>
        <authorList>
            <person name="Chen Z.Jr."/>
            <person name="Lei X."/>
            <person name="Lai Q."/>
            <person name="Li Y."/>
            <person name="Zhang B."/>
            <person name="Zhang J."/>
            <person name="Zhang H."/>
            <person name="Yang L."/>
            <person name="Zheng W."/>
            <person name="Tian Y."/>
            <person name="Yu Z."/>
            <person name="Xu H.Jr."/>
            <person name="Zheng T."/>
        </authorList>
    </citation>
    <scope>NUCLEOTIDE SEQUENCE [LARGE SCALE GENOMIC DNA]</scope>
    <source>
        <strain evidence="3 4">KD52</strain>
    </source>
</reference>
<dbReference type="EMBL" id="JPOS01000090">
    <property type="protein sequence ID" value="KGE85365.1"/>
    <property type="molecule type" value="Genomic_DNA"/>
</dbReference>
<keyword evidence="4" id="KW-1185">Reference proteome</keyword>
<keyword evidence="2" id="KW-0472">Membrane</keyword>
<evidence type="ECO:0000313" key="3">
    <source>
        <dbReference type="EMBL" id="KGE85365.1"/>
    </source>
</evidence>
<keyword evidence="2" id="KW-0812">Transmembrane</keyword>
<evidence type="ECO:0000256" key="1">
    <source>
        <dbReference type="SAM" id="Coils"/>
    </source>
</evidence>
<evidence type="ECO:0000313" key="4">
    <source>
        <dbReference type="Proteomes" id="UP000029736"/>
    </source>
</evidence>
<name>A0A098RZR1_9BACT</name>
<accession>A0A098RZR1</accession>